<gene>
    <name evidence="2" type="ORF">GCM10009765_31410</name>
</gene>
<protein>
    <recommendedName>
        <fullName evidence="4">DUF3558 domain-containing protein</fullName>
    </recommendedName>
</protein>
<dbReference type="EMBL" id="BAAANY010000009">
    <property type="protein sequence ID" value="GAA1679922.1"/>
    <property type="molecule type" value="Genomic_DNA"/>
</dbReference>
<dbReference type="RefSeq" id="WP_279582357.1">
    <property type="nucleotide sequence ID" value="NZ_BAAANY010000009.1"/>
</dbReference>
<evidence type="ECO:0008006" key="4">
    <source>
        <dbReference type="Google" id="ProtNLM"/>
    </source>
</evidence>
<keyword evidence="3" id="KW-1185">Reference proteome</keyword>
<feature type="compositionally biased region" description="Low complexity" evidence="1">
    <location>
        <begin position="40"/>
        <end position="69"/>
    </location>
</feature>
<evidence type="ECO:0000256" key="1">
    <source>
        <dbReference type="SAM" id="MobiDB-lite"/>
    </source>
</evidence>
<organism evidence="2 3">
    <name type="scientific">Fodinicola feengrottensis</name>
    <dbReference type="NCBI Taxonomy" id="435914"/>
    <lineage>
        <taxon>Bacteria</taxon>
        <taxon>Bacillati</taxon>
        <taxon>Actinomycetota</taxon>
        <taxon>Actinomycetes</taxon>
        <taxon>Mycobacteriales</taxon>
        <taxon>Fodinicola</taxon>
    </lineage>
</organism>
<comment type="caution">
    <text evidence="2">The sequence shown here is derived from an EMBL/GenBank/DDBJ whole genome shotgun (WGS) entry which is preliminary data.</text>
</comment>
<evidence type="ECO:0000313" key="2">
    <source>
        <dbReference type="EMBL" id="GAA1679922.1"/>
    </source>
</evidence>
<accession>A0ABP4T125</accession>
<proteinExistence type="predicted"/>
<evidence type="ECO:0000313" key="3">
    <source>
        <dbReference type="Proteomes" id="UP001500618"/>
    </source>
</evidence>
<name>A0ABP4T125_9ACTN</name>
<sequence>MSRRSILIVAAALVVAALVIGISWYAIAHPASSTSALPDGPSVQPSSAGPAASASPSATATPSAQNPSPTGSPTLPGEPSVNPDALPRLPFDVILPASWSCATDTAGLGGLGYECANSSDPGKVTARLRLIWRACPDDCPVERQNLYSVDWQVAWYGEVRRFTPVDRQTATLETNSPSAYFSALSRFTKYDDSPYNYVVVVEGPPAAKPLLSAMVASIRTNAG</sequence>
<dbReference type="Proteomes" id="UP001500618">
    <property type="component" value="Unassembled WGS sequence"/>
</dbReference>
<feature type="region of interest" description="Disordered" evidence="1">
    <location>
        <begin position="35"/>
        <end position="82"/>
    </location>
</feature>
<reference evidence="3" key="1">
    <citation type="journal article" date="2019" name="Int. J. Syst. Evol. Microbiol.">
        <title>The Global Catalogue of Microorganisms (GCM) 10K type strain sequencing project: providing services to taxonomists for standard genome sequencing and annotation.</title>
        <authorList>
            <consortium name="The Broad Institute Genomics Platform"/>
            <consortium name="The Broad Institute Genome Sequencing Center for Infectious Disease"/>
            <person name="Wu L."/>
            <person name="Ma J."/>
        </authorList>
    </citation>
    <scope>NUCLEOTIDE SEQUENCE [LARGE SCALE GENOMIC DNA]</scope>
    <source>
        <strain evidence="3">JCM 14718</strain>
    </source>
</reference>